<dbReference type="InterPro" id="IPR012341">
    <property type="entry name" value="6hp_glycosidase-like_sf"/>
</dbReference>
<evidence type="ECO:0000313" key="2">
    <source>
        <dbReference type="EMBL" id="SUB23825.1"/>
    </source>
</evidence>
<dbReference type="InterPro" id="IPR010905">
    <property type="entry name" value="Glyco_hydro_88"/>
</dbReference>
<dbReference type="EC" id="3.2.1.172" evidence="2"/>
<gene>
    <name evidence="2" type="primary">yteR</name>
    <name evidence="2" type="ORF">NCTC11297_00840</name>
</gene>
<dbReference type="InterPro" id="IPR008928">
    <property type="entry name" value="6-hairpin_glycosidase_sf"/>
</dbReference>
<dbReference type="RefSeq" id="WP_115249121.1">
    <property type="nucleotide sequence ID" value="NZ_UGSP01000001.1"/>
</dbReference>
<dbReference type="EMBL" id="UGSP01000001">
    <property type="protein sequence ID" value="SUB23825.1"/>
    <property type="molecule type" value="Genomic_DNA"/>
</dbReference>
<organism evidence="2 3">
    <name type="scientific">Avibacterium avium</name>
    <name type="common">Pasteurella avium</name>
    <dbReference type="NCBI Taxonomy" id="751"/>
    <lineage>
        <taxon>Bacteria</taxon>
        <taxon>Pseudomonadati</taxon>
        <taxon>Pseudomonadota</taxon>
        <taxon>Gammaproteobacteria</taxon>
        <taxon>Pasteurellales</taxon>
        <taxon>Pasteurellaceae</taxon>
        <taxon>Avibacterium</taxon>
    </lineage>
</organism>
<dbReference type="GeneID" id="300133057"/>
<name>A0A379AR17_AVIAV</name>
<dbReference type="GO" id="GO:0102211">
    <property type="term" value="F:unsaturated rhamnogalacturonyl hydrolase activity"/>
    <property type="evidence" value="ECO:0007669"/>
    <property type="project" value="UniProtKB-EC"/>
</dbReference>
<dbReference type="PANTHER" id="PTHR33886:SF8">
    <property type="entry name" value="UNSATURATED RHAMNOGALACTURONAN HYDROLASE (EUROFUNG)"/>
    <property type="match status" value="1"/>
</dbReference>
<dbReference type="Gene3D" id="1.50.10.10">
    <property type="match status" value="1"/>
</dbReference>
<proteinExistence type="predicted"/>
<keyword evidence="2" id="KW-0326">Glycosidase</keyword>
<sequence>MNPQQQQTLALMKKVYQWQAAHQTRTVVRRTGRIRFIKDTDWDRAVFWASVSNAWKVTGEQTFLDGALDYTLHTGFRTGPHLRFADDLVCAQSYLDVYPLFNQPEALEPTINFVEDMLANPKPGREDWWWCDSLFMAPQVFFALSTLTGESKYRDYANQAWWDSVDHLQDKETGLFYRDYRYIPDGKGGELREANGEKVFWGRGVGWVIAAIPRLFRDMPEDYPERERYLTLYRQLAEIVLPFQQEDGFWRASLLDPQTFPAKESSATALFCYALAWGINQGILDRATYLPVVEKAWAALESAVNPEGKLGWIQLPAFNPREVKEEDNIDYGVGAFLLAGAEIYQLQAE</sequence>
<keyword evidence="1 2" id="KW-0378">Hydrolase</keyword>
<dbReference type="GO" id="GO:0005975">
    <property type="term" value="P:carbohydrate metabolic process"/>
    <property type="evidence" value="ECO:0007669"/>
    <property type="project" value="InterPro"/>
</dbReference>
<dbReference type="AlphaFoldDB" id="A0A379AR17"/>
<keyword evidence="3" id="KW-1185">Reference proteome</keyword>
<protein>
    <submittedName>
        <fullName evidence="2">Unsaturated rhamnogalacturonyl hydrolase YteR</fullName>
        <ecNumber evidence="2">3.2.1.172</ecNumber>
    </submittedName>
</protein>
<dbReference type="Proteomes" id="UP000255098">
    <property type="component" value="Unassembled WGS sequence"/>
</dbReference>
<dbReference type="PANTHER" id="PTHR33886">
    <property type="entry name" value="UNSATURATED RHAMNOGALACTURONAN HYDROLASE (EUROFUNG)"/>
    <property type="match status" value="1"/>
</dbReference>
<dbReference type="Pfam" id="PF07470">
    <property type="entry name" value="Glyco_hydro_88"/>
    <property type="match status" value="1"/>
</dbReference>
<reference evidence="2 3" key="1">
    <citation type="submission" date="2018-06" db="EMBL/GenBank/DDBJ databases">
        <authorList>
            <consortium name="Pathogen Informatics"/>
            <person name="Doyle S."/>
        </authorList>
    </citation>
    <scope>NUCLEOTIDE SEQUENCE [LARGE SCALE GENOMIC DNA]</scope>
    <source>
        <strain evidence="3">NCTC 11297</strain>
    </source>
</reference>
<accession>A0A379AR17</accession>
<evidence type="ECO:0000256" key="1">
    <source>
        <dbReference type="ARBA" id="ARBA00022801"/>
    </source>
</evidence>
<dbReference type="InterPro" id="IPR052043">
    <property type="entry name" value="PolySaccharide_Degr_Enz"/>
</dbReference>
<evidence type="ECO:0000313" key="3">
    <source>
        <dbReference type="Proteomes" id="UP000255098"/>
    </source>
</evidence>
<dbReference type="SUPFAM" id="SSF48208">
    <property type="entry name" value="Six-hairpin glycosidases"/>
    <property type="match status" value="1"/>
</dbReference>